<protein>
    <submittedName>
        <fullName evidence="1">Uncharacterized protein</fullName>
    </submittedName>
</protein>
<dbReference type="VEuPathDB" id="FungiDB:BD410DRAFT_704447"/>
<accession>A0A4Y7Q3M9</accession>
<gene>
    <name evidence="1" type="ORF">BD410DRAFT_704447</name>
</gene>
<dbReference type="OrthoDB" id="2683861at2759"/>
<feature type="non-terminal residue" evidence="1">
    <location>
        <position position="1"/>
    </location>
</feature>
<dbReference type="EMBL" id="ML170175">
    <property type="protein sequence ID" value="TDL22273.1"/>
    <property type="molecule type" value="Genomic_DNA"/>
</dbReference>
<dbReference type="Proteomes" id="UP000294933">
    <property type="component" value="Unassembled WGS sequence"/>
</dbReference>
<name>A0A4Y7Q3M9_9AGAM</name>
<sequence length="82" mass="9609">LTTENRPAEVKAFIKNGRDYKRDVGISKLVEYAESCRMWWRIEGSDPWPLTRARTPENETWGKIKRAGTNGFLIVVLTLVWW</sequence>
<organism evidence="1 2">
    <name type="scientific">Rickenella mellea</name>
    <dbReference type="NCBI Taxonomy" id="50990"/>
    <lineage>
        <taxon>Eukaryota</taxon>
        <taxon>Fungi</taxon>
        <taxon>Dikarya</taxon>
        <taxon>Basidiomycota</taxon>
        <taxon>Agaricomycotina</taxon>
        <taxon>Agaricomycetes</taxon>
        <taxon>Hymenochaetales</taxon>
        <taxon>Rickenellaceae</taxon>
        <taxon>Rickenella</taxon>
    </lineage>
</organism>
<feature type="non-terminal residue" evidence="1">
    <location>
        <position position="82"/>
    </location>
</feature>
<dbReference type="AlphaFoldDB" id="A0A4Y7Q3M9"/>
<proteinExistence type="predicted"/>
<evidence type="ECO:0000313" key="2">
    <source>
        <dbReference type="Proteomes" id="UP000294933"/>
    </source>
</evidence>
<keyword evidence="2" id="KW-1185">Reference proteome</keyword>
<reference evidence="1 2" key="1">
    <citation type="submission" date="2018-06" db="EMBL/GenBank/DDBJ databases">
        <title>A transcriptomic atlas of mushroom development highlights an independent origin of complex multicellularity.</title>
        <authorList>
            <consortium name="DOE Joint Genome Institute"/>
            <person name="Krizsan K."/>
            <person name="Almasi E."/>
            <person name="Merenyi Z."/>
            <person name="Sahu N."/>
            <person name="Viragh M."/>
            <person name="Koszo T."/>
            <person name="Mondo S."/>
            <person name="Kiss B."/>
            <person name="Balint B."/>
            <person name="Kues U."/>
            <person name="Barry K."/>
            <person name="Hegedus J.C."/>
            <person name="Henrissat B."/>
            <person name="Johnson J."/>
            <person name="Lipzen A."/>
            <person name="Ohm R."/>
            <person name="Nagy I."/>
            <person name="Pangilinan J."/>
            <person name="Yan J."/>
            <person name="Xiong Y."/>
            <person name="Grigoriev I.V."/>
            <person name="Hibbett D.S."/>
            <person name="Nagy L.G."/>
        </authorList>
    </citation>
    <scope>NUCLEOTIDE SEQUENCE [LARGE SCALE GENOMIC DNA]</scope>
    <source>
        <strain evidence="1 2">SZMC22713</strain>
    </source>
</reference>
<evidence type="ECO:0000313" key="1">
    <source>
        <dbReference type="EMBL" id="TDL22273.1"/>
    </source>
</evidence>